<dbReference type="EMBL" id="MGHL01000006">
    <property type="protein sequence ID" value="OGM70233.1"/>
    <property type="molecule type" value="Genomic_DNA"/>
</dbReference>
<accession>A0A1F8C1N2</accession>
<gene>
    <name evidence="2" type="ORF">A2975_04135</name>
</gene>
<organism evidence="2 3">
    <name type="scientific">Candidatus Woesebacteria bacterium RIFCSPLOWO2_01_FULL_44_14</name>
    <dbReference type="NCBI Taxonomy" id="1802525"/>
    <lineage>
        <taxon>Bacteria</taxon>
        <taxon>Candidatus Woeseibacteriota</taxon>
    </lineage>
</organism>
<proteinExistence type="predicted"/>
<dbReference type="STRING" id="1802525.A2975_04135"/>
<evidence type="ECO:0000313" key="2">
    <source>
        <dbReference type="EMBL" id="OGM70233.1"/>
    </source>
</evidence>
<evidence type="ECO:0000256" key="1">
    <source>
        <dbReference type="SAM" id="MobiDB-lite"/>
    </source>
</evidence>
<feature type="region of interest" description="Disordered" evidence="1">
    <location>
        <begin position="21"/>
        <end position="45"/>
    </location>
</feature>
<sequence>MDSAVENPKFLKEKYPSLHASREAVSASRRAKVSTGESIPQNPEDRIGNLLGRYEHFVFDPEKRRRLREMVMNEYVRENKEKMAKGAAVVEERAARQLGINVHYGDEALEMRGDIAVEDLEKSLDQWINYFSDPNEPYAPWFRYYAFRSILSLGRWDKDEGKFPKRSPGTNFLFPDIDRSALGYVQDMISAAYDNRALENIQKAQRRMNVPENDVLTQREAREFARMSFADQYAEGIKQKGEITSEMKEETKGMWIAYRQGSDPTELWKSLQNKGTSWCTAGFGTAKAQLEGGDFYVYYTPDKYGNPTIPRIAIRMQKGEIFEARGVADKDQNLEANMVTIAEEKIDQLPGAEKYRKASADMKRLTGLEEKVNKGQELSIEDLRFIYEVDSKIQGFGYEDDPRIAELRLRPDRDPIGDAKIIYNNQIAWGPSDVINERTKAYIGSLFPGIFEFLPESIEIYTSFPEGKIGREILTIGGKTKDQLQNELKRQGINVSDYAESMMRNREFEVEKNPRKLALVRLTISTLGFERGATTDEIYAKAQSLGLELCPAEVGPSLRLKYKDQPLYEWLFIGMKQVADSGGGPDVFILDHDGDGLWLDDYWASPDSRWRSGSAFVFSLRK</sequence>
<reference evidence="2 3" key="1">
    <citation type="journal article" date="2016" name="Nat. Commun.">
        <title>Thousands of microbial genomes shed light on interconnected biogeochemical processes in an aquifer system.</title>
        <authorList>
            <person name="Anantharaman K."/>
            <person name="Brown C.T."/>
            <person name="Hug L.A."/>
            <person name="Sharon I."/>
            <person name="Castelle C.J."/>
            <person name="Probst A.J."/>
            <person name="Thomas B.C."/>
            <person name="Singh A."/>
            <person name="Wilkins M.J."/>
            <person name="Karaoz U."/>
            <person name="Brodie E.L."/>
            <person name="Williams K.H."/>
            <person name="Hubbard S.S."/>
            <person name="Banfield J.F."/>
        </authorList>
    </citation>
    <scope>NUCLEOTIDE SEQUENCE [LARGE SCALE GENOMIC DNA]</scope>
</reference>
<evidence type="ECO:0000313" key="3">
    <source>
        <dbReference type="Proteomes" id="UP000178429"/>
    </source>
</evidence>
<dbReference type="Proteomes" id="UP000178429">
    <property type="component" value="Unassembled WGS sequence"/>
</dbReference>
<name>A0A1F8C1N2_9BACT</name>
<dbReference type="AlphaFoldDB" id="A0A1F8C1N2"/>
<protein>
    <submittedName>
        <fullName evidence="2">Uncharacterized protein</fullName>
    </submittedName>
</protein>
<comment type="caution">
    <text evidence="2">The sequence shown here is derived from an EMBL/GenBank/DDBJ whole genome shotgun (WGS) entry which is preliminary data.</text>
</comment>